<evidence type="ECO:0000313" key="3">
    <source>
        <dbReference type="Proteomes" id="UP000326396"/>
    </source>
</evidence>
<evidence type="ECO:0000256" key="1">
    <source>
        <dbReference type="SAM" id="MobiDB-lite"/>
    </source>
</evidence>
<dbReference type="InterPro" id="IPR012442">
    <property type="entry name" value="DUF1645_plant"/>
</dbReference>
<protein>
    <recommendedName>
        <fullName evidence="4">DUF1645 domain-containing protein</fullName>
    </recommendedName>
</protein>
<keyword evidence="3" id="KW-1185">Reference proteome</keyword>
<dbReference type="EMBL" id="SZYD01000018">
    <property type="protein sequence ID" value="KAD2803929.1"/>
    <property type="molecule type" value="Genomic_DNA"/>
</dbReference>
<evidence type="ECO:0008006" key="4">
    <source>
        <dbReference type="Google" id="ProtNLM"/>
    </source>
</evidence>
<name>A0A5N6LQT6_9ASTR</name>
<feature type="compositionally biased region" description="Basic and acidic residues" evidence="1">
    <location>
        <begin position="237"/>
        <end position="250"/>
    </location>
</feature>
<organism evidence="2 3">
    <name type="scientific">Mikania micrantha</name>
    <name type="common">bitter vine</name>
    <dbReference type="NCBI Taxonomy" id="192012"/>
    <lineage>
        <taxon>Eukaryota</taxon>
        <taxon>Viridiplantae</taxon>
        <taxon>Streptophyta</taxon>
        <taxon>Embryophyta</taxon>
        <taxon>Tracheophyta</taxon>
        <taxon>Spermatophyta</taxon>
        <taxon>Magnoliopsida</taxon>
        <taxon>eudicotyledons</taxon>
        <taxon>Gunneridae</taxon>
        <taxon>Pentapetalae</taxon>
        <taxon>asterids</taxon>
        <taxon>campanulids</taxon>
        <taxon>Asterales</taxon>
        <taxon>Asteraceae</taxon>
        <taxon>Asteroideae</taxon>
        <taxon>Heliantheae alliance</taxon>
        <taxon>Eupatorieae</taxon>
        <taxon>Mikania</taxon>
    </lineage>
</organism>
<reference evidence="2 3" key="1">
    <citation type="submission" date="2019-05" db="EMBL/GenBank/DDBJ databases">
        <title>Mikania micrantha, genome provides insights into the molecular mechanism of rapid growth.</title>
        <authorList>
            <person name="Liu B."/>
        </authorList>
    </citation>
    <scope>NUCLEOTIDE SEQUENCE [LARGE SCALE GENOMIC DNA]</scope>
    <source>
        <strain evidence="2">NLD-2019</strain>
        <tissue evidence="2">Leaf</tissue>
    </source>
</reference>
<feature type="compositionally biased region" description="Acidic residues" evidence="1">
    <location>
        <begin position="42"/>
        <end position="54"/>
    </location>
</feature>
<dbReference type="OrthoDB" id="1933664at2759"/>
<accession>A0A5N6LQT6</accession>
<feature type="region of interest" description="Disordered" evidence="1">
    <location>
        <begin position="1"/>
        <end position="54"/>
    </location>
</feature>
<dbReference type="Proteomes" id="UP000326396">
    <property type="component" value="Linkage Group LG8"/>
</dbReference>
<sequence>MDNLSSSSSDLDQPLDAINPQHELVSNHDSISSLYPDAEVRADEEDHEDCEQNDDDDFTFMLIGDDESAIYGDRVIEDGQIRPMFPLFDQKLLLDGAYDVEQVDRLPIQPPVDKIFIQSPRGFPSSEHDTGSYCAWSKESATASATPTGMAELSKKSNSTGFSKLWRLKEIVGRSNSSSRDAFVFLKSSDRETAASSSSKPAAGDGTFVKDNVAGGKARVVKQGSKGKKSPVSAHEAYLKSRGQTEEERRRSYLPYRPELMGFFTNVHGGLTKNVHPY</sequence>
<feature type="region of interest" description="Disordered" evidence="1">
    <location>
        <begin position="220"/>
        <end position="250"/>
    </location>
</feature>
<dbReference type="AlphaFoldDB" id="A0A5N6LQT6"/>
<gene>
    <name evidence="2" type="ORF">E3N88_37306</name>
</gene>
<dbReference type="Pfam" id="PF07816">
    <property type="entry name" value="DUF1645"/>
    <property type="match status" value="1"/>
</dbReference>
<proteinExistence type="predicted"/>
<comment type="caution">
    <text evidence="2">The sequence shown here is derived from an EMBL/GenBank/DDBJ whole genome shotgun (WGS) entry which is preliminary data.</text>
</comment>
<evidence type="ECO:0000313" key="2">
    <source>
        <dbReference type="EMBL" id="KAD2803929.1"/>
    </source>
</evidence>
<feature type="compositionally biased region" description="Low complexity" evidence="1">
    <location>
        <begin position="1"/>
        <end position="12"/>
    </location>
</feature>
<dbReference type="PANTHER" id="PTHR33095">
    <property type="entry name" value="OS07G0619500 PROTEIN"/>
    <property type="match status" value="1"/>
</dbReference>
<dbReference type="PANTHER" id="PTHR33095:SF114">
    <property type="entry name" value="DUF1645 FAMILY PROTEIN"/>
    <property type="match status" value="1"/>
</dbReference>